<dbReference type="AlphaFoldDB" id="A0A4R3KPZ0"/>
<keyword evidence="3" id="KW-1185">Reference proteome</keyword>
<evidence type="ECO:0000313" key="3">
    <source>
        <dbReference type="Proteomes" id="UP000295807"/>
    </source>
</evidence>
<dbReference type="EMBL" id="SMAD01000007">
    <property type="protein sequence ID" value="TCS86524.1"/>
    <property type="molecule type" value="Genomic_DNA"/>
</dbReference>
<name>A0A4R3KPZ0_9SPHI</name>
<proteinExistence type="predicted"/>
<protein>
    <submittedName>
        <fullName evidence="2">Uncharacterized protein</fullName>
    </submittedName>
</protein>
<evidence type="ECO:0000313" key="2">
    <source>
        <dbReference type="EMBL" id="TCS86524.1"/>
    </source>
</evidence>
<dbReference type="Proteomes" id="UP000295807">
    <property type="component" value="Unassembled WGS sequence"/>
</dbReference>
<comment type="caution">
    <text evidence="2">The sequence shown here is derived from an EMBL/GenBank/DDBJ whole genome shotgun (WGS) entry which is preliminary data.</text>
</comment>
<organism evidence="2 3">
    <name type="scientific">Anseongella ginsenosidimutans</name>
    <dbReference type="NCBI Taxonomy" id="496056"/>
    <lineage>
        <taxon>Bacteria</taxon>
        <taxon>Pseudomonadati</taxon>
        <taxon>Bacteroidota</taxon>
        <taxon>Sphingobacteriia</taxon>
        <taxon>Sphingobacteriales</taxon>
        <taxon>Sphingobacteriaceae</taxon>
        <taxon>Anseongella</taxon>
    </lineage>
</organism>
<dbReference type="RefSeq" id="WP_165922846.1">
    <property type="nucleotide sequence ID" value="NZ_CP042432.1"/>
</dbReference>
<sequence>MRITYLLLPFLLIANLVKAQVPVNLSGWEKKSGVEVNQDGKLLNITWMAGESPNGNDRTGGISISLEKEAPLFHRIMLNEGGDSHEIASAMDPVFLLTVGKRNLDVERNDTKLGWTIFFDNPSASPFETYPVVLDKEDVQVVSEGAQTRIIVGGAEAGPFTGAIEITLFRGSPLVNMAAVMQTEKDSLAIIYDAGLVSKQQPWEKLFWSDPQDYLQDRGAVSGEEAQTLAVKYRTIIGQGEEGSLAVFPPPHQYFYPLDNCYNFNHTWFGTGYRDLVPGYGIGIRHELLGDRRWVPWFNAPPHTKQRLNFFCLLSAEKDGKVLEEVKQFTHEDKYLPVPGYYTMSSHFHTEHTDDVLTHKPLPEIPGFVKAFRNTGVNIVHLGEFHGPGSPRGPEIERFSELQLLFAECERLSSGNFLLLPGEEPNNFFGGHWMNIFPNPVYWVMSRDEGEAFTEQHPVYGKIYRIGDTEDMMRLLEEEKGLAWTAHPRIKGSAGYPDKYKDEAFYRSDRFLGGAWKAMPADLSQDRLGTRVLDLLDDMANWGQKKQVIAEADLFKVEPEYELYGHMNVNYLQMEELPEFEDGWQPVLDAMQQGKFFSTTGEILLPSVTLNGKGPGETAAVNGKATLTATVSWTFPLAFAEIISGDGKEVYRERISLKDTEAFGKKTFEFPVNLENRKWVRLEVWDAAVNGAFTPCIWLE</sequence>
<feature type="chain" id="PRO_5020200092" evidence="1">
    <location>
        <begin position="20"/>
        <end position="700"/>
    </location>
</feature>
<reference evidence="2 3" key="1">
    <citation type="submission" date="2019-03" db="EMBL/GenBank/DDBJ databases">
        <title>Genomic Encyclopedia of Type Strains, Phase IV (KMG-IV): sequencing the most valuable type-strain genomes for metagenomic binning, comparative biology and taxonomic classification.</title>
        <authorList>
            <person name="Goeker M."/>
        </authorList>
    </citation>
    <scope>NUCLEOTIDE SEQUENCE [LARGE SCALE GENOMIC DNA]</scope>
    <source>
        <strain evidence="2 3">DSM 21100</strain>
    </source>
</reference>
<evidence type="ECO:0000256" key="1">
    <source>
        <dbReference type="SAM" id="SignalP"/>
    </source>
</evidence>
<keyword evidence="1" id="KW-0732">Signal</keyword>
<feature type="signal peptide" evidence="1">
    <location>
        <begin position="1"/>
        <end position="19"/>
    </location>
</feature>
<accession>A0A4R3KPZ0</accession>
<gene>
    <name evidence="2" type="ORF">EDD80_10757</name>
</gene>